<organism evidence="1 2">
    <name type="scientific">Cereibacter sphaeroides</name>
    <name type="common">Rhodobacter sphaeroides</name>
    <dbReference type="NCBI Taxonomy" id="1063"/>
    <lineage>
        <taxon>Bacteria</taxon>
        <taxon>Pseudomonadati</taxon>
        <taxon>Pseudomonadota</taxon>
        <taxon>Alphaproteobacteria</taxon>
        <taxon>Rhodobacterales</taxon>
        <taxon>Paracoccaceae</taxon>
        <taxon>Cereibacter</taxon>
    </lineage>
</organism>
<evidence type="ECO:0000313" key="2">
    <source>
        <dbReference type="Proteomes" id="UP000248975"/>
    </source>
</evidence>
<protein>
    <submittedName>
        <fullName evidence="1">Uncharacterized protein</fullName>
    </submittedName>
</protein>
<gene>
    <name evidence="1" type="ORF">DI533_00280</name>
</gene>
<dbReference type="InterPro" id="IPR011604">
    <property type="entry name" value="PDDEXK-like_dom_sf"/>
</dbReference>
<comment type="caution">
    <text evidence="1">The sequence shown here is derived from an EMBL/GenBank/DDBJ whole genome shotgun (WGS) entry which is preliminary data.</text>
</comment>
<dbReference type="AlphaFoldDB" id="A0A2W5UMT3"/>
<reference evidence="1 2" key="1">
    <citation type="submission" date="2017-08" db="EMBL/GenBank/DDBJ databases">
        <title>Infants hospitalized years apart are colonized by the same room-sourced microbial strains.</title>
        <authorList>
            <person name="Brooks B."/>
            <person name="Olm M.R."/>
            <person name="Firek B.A."/>
            <person name="Baker R."/>
            <person name="Thomas B.C."/>
            <person name="Morowitz M.J."/>
            <person name="Banfield J.F."/>
        </authorList>
    </citation>
    <scope>NUCLEOTIDE SEQUENCE [LARGE SCALE GENOMIC DNA]</scope>
    <source>
        <strain evidence="1">S2_003_000_R2_11</strain>
    </source>
</reference>
<proteinExistence type="predicted"/>
<evidence type="ECO:0000313" key="1">
    <source>
        <dbReference type="EMBL" id="PZQ99180.1"/>
    </source>
</evidence>
<dbReference type="Proteomes" id="UP000248975">
    <property type="component" value="Unassembled WGS sequence"/>
</dbReference>
<accession>A0A2W5UMT3</accession>
<sequence length="320" mass="35687">MEIRTLAPDEIISEPGFYRMPLSRHHAQPCDAPSVTSGVLRQMELATPADVWAFHSLNPDRWERGESDALRMGVAMALFVEGGKDAVLTGFKLHDEDRPRQPTAAQIAKYDAGEGTEAGIKSVEYWRAVNAYPDAYLTNAELDEICTMGAVLASDPAAAAVMGGEPEITMAVQDERTGLWLLSRPDTVSFDGSVTDYKRMGTKGEPFSYRTVDNAITRYGYDMQISFAASVFEALTMEWPRVAGIVAQWSSPPHHVILREIAEEDLRIAQFRNRRAIDRFAECLKSGHWPGPGEVVGAYHRPEWQREMLLNEMNLENQAP</sequence>
<dbReference type="Gene3D" id="3.90.320.10">
    <property type="match status" value="1"/>
</dbReference>
<dbReference type="EMBL" id="QFQS01000001">
    <property type="protein sequence ID" value="PZQ99180.1"/>
    <property type="molecule type" value="Genomic_DNA"/>
</dbReference>
<name>A0A2W5UMT3_CERSP</name>